<dbReference type="PROSITE" id="PS51257">
    <property type="entry name" value="PROKAR_LIPOPROTEIN"/>
    <property type="match status" value="1"/>
</dbReference>
<dbReference type="RefSeq" id="WP_119351370.1">
    <property type="nucleotide sequence ID" value="NZ_JBFHKJ010000049.1"/>
</dbReference>
<name>A0A399CWF8_9BACT</name>
<proteinExistence type="predicted"/>
<dbReference type="InterPro" id="IPR025634">
    <property type="entry name" value="DUF4292"/>
</dbReference>
<dbReference type="Pfam" id="PF14125">
    <property type="entry name" value="DUF4292"/>
    <property type="match status" value="1"/>
</dbReference>
<sequence>MKRQVAGKKSRFILLWVMVVAVGFSSCRTARDVTTGRVRPLAPEKLLKEAEQNAFDYNDLSIRRINCQFSNSESKTNFRINLKALKDEKILAAISKMNIPVGRVLLTPDSVRYVNYLDRNYFLDDYTFLSKFLNFNITFETIQSIISNNIFSYQNHSQDDVFQNFDSSVENGKYVLKSADRPGIFKRARMRNNSPGRNSGIFNQESTVSQKMVFNPRNFALEELVVDDRVNDWKMEVAFSDFVKVEKKNYPGFIHIKMTSPDDIIELKIKLNGFSVEEIDAIELNIPDKYEEISVN</sequence>
<comment type="caution">
    <text evidence="1">The sequence shown here is derived from an EMBL/GenBank/DDBJ whole genome shotgun (WGS) entry which is preliminary data.</text>
</comment>
<keyword evidence="2" id="KW-1185">Reference proteome</keyword>
<organism evidence="1 2">
    <name type="scientific">Mariniphaga sediminis</name>
    <dbReference type="NCBI Taxonomy" id="1628158"/>
    <lineage>
        <taxon>Bacteria</taxon>
        <taxon>Pseudomonadati</taxon>
        <taxon>Bacteroidota</taxon>
        <taxon>Bacteroidia</taxon>
        <taxon>Marinilabiliales</taxon>
        <taxon>Prolixibacteraceae</taxon>
        <taxon>Mariniphaga</taxon>
    </lineage>
</organism>
<dbReference type="AlphaFoldDB" id="A0A399CWF8"/>
<evidence type="ECO:0000313" key="1">
    <source>
        <dbReference type="EMBL" id="RIH63727.1"/>
    </source>
</evidence>
<protein>
    <submittedName>
        <fullName evidence="1">DUF4292 domain-containing protein</fullName>
    </submittedName>
</protein>
<dbReference type="Proteomes" id="UP000266441">
    <property type="component" value="Unassembled WGS sequence"/>
</dbReference>
<gene>
    <name evidence="1" type="ORF">D1164_18410</name>
</gene>
<reference evidence="1 2" key="1">
    <citation type="journal article" date="2015" name="Int. J. Syst. Evol. Microbiol.">
        <title>Mariniphaga sediminis sp. nov., isolated from coastal sediment.</title>
        <authorList>
            <person name="Wang F.Q."/>
            <person name="Shen Q.Y."/>
            <person name="Chen G.J."/>
            <person name="Du Z.J."/>
        </authorList>
    </citation>
    <scope>NUCLEOTIDE SEQUENCE [LARGE SCALE GENOMIC DNA]</scope>
    <source>
        <strain evidence="1 2">SY21</strain>
    </source>
</reference>
<dbReference type="OrthoDB" id="1122661at2"/>
<evidence type="ECO:0000313" key="2">
    <source>
        <dbReference type="Proteomes" id="UP000266441"/>
    </source>
</evidence>
<dbReference type="EMBL" id="QWET01000017">
    <property type="protein sequence ID" value="RIH63727.1"/>
    <property type="molecule type" value="Genomic_DNA"/>
</dbReference>
<accession>A0A399CWF8</accession>